<dbReference type="RefSeq" id="WP_090392899.1">
    <property type="nucleotide sequence ID" value="NZ_FMZO01000020.1"/>
</dbReference>
<evidence type="ECO:0000256" key="1">
    <source>
        <dbReference type="ARBA" id="ARBA00004141"/>
    </source>
</evidence>
<reference evidence="7" key="1">
    <citation type="submission" date="2016-10" db="EMBL/GenBank/DDBJ databases">
        <authorList>
            <person name="Varghese N."/>
            <person name="Submissions S."/>
        </authorList>
    </citation>
    <scope>NUCLEOTIDE SEQUENCE [LARGE SCALE GENOMIC DNA]</scope>
    <source>
        <strain evidence="7">DSM 25811 / CCM 8410 / LMG 26954 / E90</strain>
    </source>
</reference>
<dbReference type="PIRSF" id="PIRSF006060">
    <property type="entry name" value="AA_transporter"/>
    <property type="match status" value="1"/>
</dbReference>
<keyword evidence="3 5" id="KW-1133">Transmembrane helix</keyword>
<dbReference type="PANTHER" id="PTHR11785:SF512">
    <property type="entry name" value="SOBREMESA, ISOFORM B"/>
    <property type="match status" value="1"/>
</dbReference>
<keyword evidence="7" id="KW-1185">Reference proteome</keyword>
<feature type="transmembrane region" description="Helical" evidence="5">
    <location>
        <begin position="141"/>
        <end position="159"/>
    </location>
</feature>
<evidence type="ECO:0000313" key="6">
    <source>
        <dbReference type="EMBL" id="SDE08645.1"/>
    </source>
</evidence>
<dbReference type="EMBL" id="FMZO01000020">
    <property type="protein sequence ID" value="SDE08645.1"/>
    <property type="molecule type" value="Genomic_DNA"/>
</dbReference>
<feature type="transmembrane region" description="Helical" evidence="5">
    <location>
        <begin position="12"/>
        <end position="33"/>
    </location>
</feature>
<dbReference type="AlphaFoldDB" id="A0A1G7A3L6"/>
<feature type="transmembrane region" description="Helical" evidence="5">
    <location>
        <begin position="341"/>
        <end position="367"/>
    </location>
</feature>
<feature type="transmembrane region" description="Helical" evidence="5">
    <location>
        <begin position="88"/>
        <end position="121"/>
    </location>
</feature>
<comment type="subcellular location">
    <subcellularLocation>
        <location evidence="1">Membrane</location>
        <topology evidence="1">Multi-pass membrane protein</topology>
    </subcellularLocation>
</comment>
<feature type="transmembrane region" description="Helical" evidence="5">
    <location>
        <begin position="446"/>
        <end position="469"/>
    </location>
</feature>
<evidence type="ECO:0000313" key="7">
    <source>
        <dbReference type="Proteomes" id="UP000198757"/>
    </source>
</evidence>
<name>A0A1G7A3L6_NIADE</name>
<dbReference type="GO" id="GO:0015179">
    <property type="term" value="F:L-amino acid transmembrane transporter activity"/>
    <property type="evidence" value="ECO:0007669"/>
    <property type="project" value="TreeGrafter"/>
</dbReference>
<dbReference type="PANTHER" id="PTHR11785">
    <property type="entry name" value="AMINO ACID TRANSPORTER"/>
    <property type="match status" value="1"/>
</dbReference>
<feature type="transmembrane region" description="Helical" evidence="5">
    <location>
        <begin position="387"/>
        <end position="408"/>
    </location>
</feature>
<feature type="transmembrane region" description="Helical" evidence="5">
    <location>
        <begin position="45"/>
        <end position="67"/>
    </location>
</feature>
<feature type="transmembrane region" description="Helical" evidence="5">
    <location>
        <begin position="171"/>
        <end position="192"/>
    </location>
</feature>
<evidence type="ECO:0000256" key="5">
    <source>
        <dbReference type="SAM" id="Phobius"/>
    </source>
</evidence>
<organism evidence="6 7">
    <name type="scientific">Niabella drilacis (strain DSM 25811 / CCM 8410 / CCUG 62505 / LMG 26954 / E90)</name>
    <dbReference type="NCBI Taxonomy" id="1285928"/>
    <lineage>
        <taxon>Bacteria</taxon>
        <taxon>Pseudomonadati</taxon>
        <taxon>Bacteroidota</taxon>
        <taxon>Chitinophagia</taxon>
        <taxon>Chitinophagales</taxon>
        <taxon>Chitinophagaceae</taxon>
        <taxon>Niabella</taxon>
    </lineage>
</organism>
<protein>
    <submittedName>
        <fullName evidence="6">Basic amino acid/polyamine antiporter, APA family</fullName>
    </submittedName>
</protein>
<dbReference type="STRING" id="1285928.SAMN04487894_12053"/>
<proteinExistence type="predicted"/>
<evidence type="ECO:0000256" key="4">
    <source>
        <dbReference type="ARBA" id="ARBA00023136"/>
    </source>
</evidence>
<feature type="transmembrane region" description="Helical" evidence="5">
    <location>
        <begin position="274"/>
        <end position="295"/>
    </location>
</feature>
<dbReference type="OrthoDB" id="9806937at2"/>
<feature type="transmembrane region" description="Helical" evidence="5">
    <location>
        <begin position="414"/>
        <end position="434"/>
    </location>
</feature>
<dbReference type="Proteomes" id="UP000198757">
    <property type="component" value="Unassembled WGS sequence"/>
</dbReference>
<evidence type="ECO:0000256" key="3">
    <source>
        <dbReference type="ARBA" id="ARBA00022989"/>
    </source>
</evidence>
<keyword evidence="4 5" id="KW-0472">Membrane</keyword>
<dbReference type="GO" id="GO:0016020">
    <property type="term" value="C:membrane"/>
    <property type="evidence" value="ECO:0007669"/>
    <property type="project" value="UniProtKB-SubCell"/>
</dbReference>
<dbReference type="Pfam" id="PF13520">
    <property type="entry name" value="AA_permease_2"/>
    <property type="match status" value="1"/>
</dbReference>
<accession>A0A1G7A3L6</accession>
<evidence type="ECO:0000256" key="2">
    <source>
        <dbReference type="ARBA" id="ARBA00022692"/>
    </source>
</evidence>
<feature type="transmembrane region" description="Helical" evidence="5">
    <location>
        <begin position="475"/>
        <end position="492"/>
    </location>
</feature>
<dbReference type="InterPro" id="IPR002293">
    <property type="entry name" value="AA/rel_permease1"/>
</dbReference>
<gene>
    <name evidence="6" type="ORF">SAMN04487894_12053</name>
</gene>
<sequence>MAEKVAFKQSLNLFDGTMIVAGSMIGSGIFIVTSDMTRQVGSAGWLVALWVITGLMTVFAAITYGELSSMFPKAGGQYVYLKEAYNPMLGFLYGWSFFSVIQTGTIAAVGVAFSKFAGYFIPALTMDEKNLLFELGGIRIFPAQLVSIALIVFLTYVNTRGVKDGKMIQTVFTIVKLFSLFGLIVFGLLIAAKADIWNTNWATGFDMKFTTPVNDTAGGKLGWSVFQSPGSMMVALGLISGAMVGSVFSSVAWENVTFIAGEIKNPKRNVGMSLFLGTLVVTVVYLLANLMYLAVLPMFPPASGTEVAYAPEVAGPNIAFAVQDRVATAAASSIFGHYGAAIIAVMIMISTFGCNNGLILSGARVYYTMAKDKLFLPQAGTLNKNAVPQWALWAQCIWASALCLSGQYGVLLDYVVFITVVFYILTIIGVFRLRRSRPDAERPYKAFGYPVIPVIYLLMAGTLGIGLLYAKTFTSLLGLVIVIIGVPIYYYYARKTRGRAEGESEA</sequence>
<keyword evidence="2 5" id="KW-0812">Transmembrane</keyword>
<dbReference type="Gene3D" id="1.20.1740.10">
    <property type="entry name" value="Amino acid/polyamine transporter I"/>
    <property type="match status" value="1"/>
</dbReference>
<feature type="transmembrane region" description="Helical" evidence="5">
    <location>
        <begin position="232"/>
        <end position="253"/>
    </location>
</feature>
<dbReference type="InterPro" id="IPR050598">
    <property type="entry name" value="AminoAcid_Transporter"/>
</dbReference>